<feature type="compositionally biased region" description="Polar residues" evidence="1">
    <location>
        <begin position="32"/>
        <end position="44"/>
    </location>
</feature>
<dbReference type="AlphaFoldDB" id="A0A645AXW7"/>
<organism evidence="2">
    <name type="scientific">bioreactor metagenome</name>
    <dbReference type="NCBI Taxonomy" id="1076179"/>
    <lineage>
        <taxon>unclassified sequences</taxon>
        <taxon>metagenomes</taxon>
        <taxon>ecological metagenomes</taxon>
    </lineage>
</organism>
<protein>
    <submittedName>
        <fullName evidence="2">Uncharacterized protein</fullName>
    </submittedName>
</protein>
<comment type="caution">
    <text evidence="2">The sequence shown here is derived from an EMBL/GenBank/DDBJ whole genome shotgun (WGS) entry which is preliminary data.</text>
</comment>
<sequence>MFDLVKDNQGEIAKHLKDLNINVKEISVEMKGNTQNNFSSNLNQEFERNNKGSQQGRKKNISSADEPIEDIEEVEIEDNVNILI</sequence>
<gene>
    <name evidence="2" type="ORF">SDC9_103972</name>
</gene>
<dbReference type="EMBL" id="VSSQ01016115">
    <property type="protein sequence ID" value="MPM57151.1"/>
    <property type="molecule type" value="Genomic_DNA"/>
</dbReference>
<evidence type="ECO:0000313" key="2">
    <source>
        <dbReference type="EMBL" id="MPM57151.1"/>
    </source>
</evidence>
<reference evidence="2" key="1">
    <citation type="submission" date="2019-08" db="EMBL/GenBank/DDBJ databases">
        <authorList>
            <person name="Kucharzyk K."/>
            <person name="Murdoch R.W."/>
            <person name="Higgins S."/>
            <person name="Loffler F."/>
        </authorList>
    </citation>
    <scope>NUCLEOTIDE SEQUENCE</scope>
</reference>
<proteinExistence type="predicted"/>
<name>A0A645AXW7_9ZZZZ</name>
<evidence type="ECO:0000256" key="1">
    <source>
        <dbReference type="SAM" id="MobiDB-lite"/>
    </source>
</evidence>
<feature type="region of interest" description="Disordered" evidence="1">
    <location>
        <begin position="32"/>
        <end position="70"/>
    </location>
</feature>
<accession>A0A645AXW7</accession>